<evidence type="ECO:0000313" key="2">
    <source>
        <dbReference type="Proteomes" id="UP001320876"/>
    </source>
</evidence>
<protein>
    <recommendedName>
        <fullName evidence="3">Autotransporter-associated beta strand repeat-containing protein</fullName>
    </recommendedName>
</protein>
<dbReference type="RefSeq" id="WP_264489804.1">
    <property type="nucleotide sequence ID" value="NZ_JAPDDT010000016.1"/>
</dbReference>
<reference evidence="1 2" key="1">
    <citation type="submission" date="2022-10" db="EMBL/GenBank/DDBJ databases">
        <title>Luteolibacter arcticus strain CCTCC AB 2014275, whole genome shotgun sequencing project.</title>
        <authorList>
            <person name="Zhao G."/>
            <person name="Shen L."/>
        </authorList>
    </citation>
    <scope>NUCLEOTIDE SEQUENCE [LARGE SCALE GENOMIC DNA]</scope>
    <source>
        <strain evidence="1 2">CCTCC AB 2014275</strain>
    </source>
</reference>
<evidence type="ECO:0000313" key="1">
    <source>
        <dbReference type="EMBL" id="MCW1925697.1"/>
    </source>
</evidence>
<keyword evidence="2" id="KW-1185">Reference proteome</keyword>
<evidence type="ECO:0008006" key="3">
    <source>
        <dbReference type="Google" id="ProtNLM"/>
    </source>
</evidence>
<comment type="caution">
    <text evidence="1">The sequence shown here is derived from an EMBL/GenBank/DDBJ whole genome shotgun (WGS) entry which is preliminary data.</text>
</comment>
<gene>
    <name evidence="1" type="ORF">OKA05_24275</name>
</gene>
<sequence>MSTGWEAALRASATLRVNYLSATPTLANMLSVVIGNNAVLDLIGSGSANNTLNLGTGGLNVNGTLRVTRSSGNTGGTNFSTALAGSGILEIGNTQAGTEPAPVSGSQGRCTFTSPTAYDAFTGDIHVLSGGNLCLFNGNLSGQDVTLEAGGYLSLLGTVTTVIGDLNGGGSVTKNNSANTATLSASSGNFSGVIAQNLLLASGTVAVTKTSAGTLTLGGAST</sequence>
<accession>A0ABT3GQB1</accession>
<proteinExistence type="predicted"/>
<name>A0ABT3GQB1_9BACT</name>
<dbReference type="Proteomes" id="UP001320876">
    <property type="component" value="Unassembled WGS sequence"/>
</dbReference>
<dbReference type="EMBL" id="JAPDDT010000016">
    <property type="protein sequence ID" value="MCW1925697.1"/>
    <property type="molecule type" value="Genomic_DNA"/>
</dbReference>
<organism evidence="1 2">
    <name type="scientific">Luteolibacter arcticus</name>
    <dbReference type="NCBI Taxonomy" id="1581411"/>
    <lineage>
        <taxon>Bacteria</taxon>
        <taxon>Pseudomonadati</taxon>
        <taxon>Verrucomicrobiota</taxon>
        <taxon>Verrucomicrobiia</taxon>
        <taxon>Verrucomicrobiales</taxon>
        <taxon>Verrucomicrobiaceae</taxon>
        <taxon>Luteolibacter</taxon>
    </lineage>
</organism>